<sequence>MKTTVCQPIPIEPELLAVAERVLRDGETLSSFVEQSIRDGIAYRRLQSAFIARGIASRDEARRTGEYVSSSDALARLERLLDTMRARQRHAR</sequence>
<dbReference type="NCBIfam" id="NF041551">
    <property type="entry name" value="YlcI_YnfO_N"/>
    <property type="match status" value="1"/>
</dbReference>
<evidence type="ECO:0000313" key="1">
    <source>
        <dbReference type="EMBL" id="RQT10994.1"/>
    </source>
</evidence>
<comment type="caution">
    <text evidence="1">The sequence shown here is derived from an EMBL/GenBank/DDBJ whole genome shotgun (WGS) entry which is preliminary data.</text>
</comment>
<evidence type="ECO:0000313" key="2">
    <source>
        <dbReference type="Proteomes" id="UP000277921"/>
    </source>
</evidence>
<dbReference type="Proteomes" id="UP000277921">
    <property type="component" value="Unassembled WGS sequence"/>
</dbReference>
<reference evidence="1 2" key="1">
    <citation type="submission" date="2018-08" db="EMBL/GenBank/DDBJ databases">
        <title>Comparative analysis of Burkholderia isolates from Puerto Rico.</title>
        <authorList>
            <person name="Hall C."/>
            <person name="Sahl J."/>
            <person name="Wagner D."/>
        </authorList>
    </citation>
    <scope>NUCLEOTIDE SEQUENCE [LARGE SCALE GENOMIC DNA]</scope>
    <source>
        <strain evidence="1 2">Bp9025</strain>
    </source>
</reference>
<proteinExistence type="predicted"/>
<dbReference type="EMBL" id="QTQV01000017">
    <property type="protein sequence ID" value="RQT10994.1"/>
    <property type="molecule type" value="Genomic_DNA"/>
</dbReference>
<organism evidence="1 2">
    <name type="scientific">Burkholderia contaminans</name>
    <dbReference type="NCBI Taxonomy" id="488447"/>
    <lineage>
        <taxon>Bacteria</taxon>
        <taxon>Pseudomonadati</taxon>
        <taxon>Pseudomonadota</taxon>
        <taxon>Betaproteobacteria</taxon>
        <taxon>Burkholderiales</taxon>
        <taxon>Burkholderiaceae</taxon>
        <taxon>Burkholderia</taxon>
        <taxon>Burkholderia cepacia complex</taxon>
    </lineage>
</organism>
<dbReference type="RefSeq" id="WP_089473332.1">
    <property type="nucleotide sequence ID" value="NZ_QTQV01000017.1"/>
</dbReference>
<protein>
    <submittedName>
        <fullName evidence="1">Prevent-host-death protein</fullName>
    </submittedName>
</protein>
<dbReference type="AlphaFoldDB" id="A0A3N8PGY3"/>
<name>A0A3N8PGY3_9BURK</name>
<gene>
    <name evidence="1" type="ORF">DF051_26015</name>
</gene>
<accession>A0A3N8PGY3</accession>